<evidence type="ECO:0000313" key="5">
    <source>
        <dbReference type="EMBL" id="MQL50779.1"/>
    </source>
</evidence>
<keyword evidence="2 4" id="KW-0479">Metal-binding</keyword>
<dbReference type="PANTHER" id="PTHR30632">
    <property type="entry name" value="MOLYBDATE-BINDING PERIPLASMIC PROTEIN"/>
    <property type="match status" value="1"/>
</dbReference>
<dbReference type="InterPro" id="IPR005950">
    <property type="entry name" value="ModA"/>
</dbReference>
<dbReference type="OrthoDB" id="9786399at2"/>
<dbReference type="InterPro" id="IPR050682">
    <property type="entry name" value="ModA/WtpA"/>
</dbReference>
<dbReference type="Proteomes" id="UP000441717">
    <property type="component" value="Unassembled WGS sequence"/>
</dbReference>
<protein>
    <submittedName>
        <fullName evidence="5">Molybdate ABC transporter substrate-binding protein</fullName>
    </submittedName>
</protein>
<dbReference type="PANTHER" id="PTHR30632:SF0">
    <property type="entry name" value="SULFATE-BINDING PROTEIN"/>
    <property type="match status" value="1"/>
</dbReference>
<dbReference type="AlphaFoldDB" id="A0A6N7IMC6"/>
<dbReference type="GO" id="GO:0030973">
    <property type="term" value="F:molybdate ion binding"/>
    <property type="evidence" value="ECO:0007669"/>
    <property type="project" value="TreeGrafter"/>
</dbReference>
<evidence type="ECO:0000256" key="3">
    <source>
        <dbReference type="ARBA" id="ARBA00022729"/>
    </source>
</evidence>
<gene>
    <name evidence="5" type="primary">modA</name>
    <name evidence="5" type="ORF">GFC01_00485</name>
</gene>
<proteinExistence type="inferred from homology"/>
<accession>A0A6N7IMC6</accession>
<feature type="binding site" evidence="4">
    <location>
        <position position="198"/>
    </location>
    <ligand>
        <name>molybdate</name>
        <dbReference type="ChEBI" id="CHEBI:36264"/>
    </ligand>
</feature>
<dbReference type="NCBIfam" id="TIGR01256">
    <property type="entry name" value="modA"/>
    <property type="match status" value="1"/>
</dbReference>
<dbReference type="GO" id="GO:0046872">
    <property type="term" value="F:metal ion binding"/>
    <property type="evidence" value="ECO:0007669"/>
    <property type="project" value="UniProtKB-KW"/>
</dbReference>
<name>A0A6N7IMC6_9FIRM</name>
<comment type="caution">
    <text evidence="5">The sequence shown here is derived from an EMBL/GenBank/DDBJ whole genome shotgun (WGS) entry which is preliminary data.</text>
</comment>
<dbReference type="Gene3D" id="3.40.190.10">
    <property type="entry name" value="Periplasmic binding protein-like II"/>
    <property type="match status" value="2"/>
</dbReference>
<organism evidence="5 6">
    <name type="scientific">Desulfofundulus thermobenzoicus</name>
    <dbReference type="NCBI Taxonomy" id="29376"/>
    <lineage>
        <taxon>Bacteria</taxon>
        <taxon>Bacillati</taxon>
        <taxon>Bacillota</taxon>
        <taxon>Clostridia</taxon>
        <taxon>Eubacteriales</taxon>
        <taxon>Peptococcaceae</taxon>
        <taxon>Desulfofundulus</taxon>
    </lineage>
</organism>
<dbReference type="RefSeq" id="WP_152944689.1">
    <property type="nucleotide sequence ID" value="NZ_WHYR01000001.1"/>
</dbReference>
<evidence type="ECO:0000313" key="6">
    <source>
        <dbReference type="Proteomes" id="UP000441717"/>
    </source>
</evidence>
<keyword evidence="6" id="KW-1185">Reference proteome</keyword>
<keyword evidence="4" id="KW-0500">Molybdenum</keyword>
<evidence type="ECO:0000256" key="4">
    <source>
        <dbReference type="PIRSR" id="PIRSR004846-1"/>
    </source>
</evidence>
<dbReference type="Pfam" id="PF13531">
    <property type="entry name" value="SBP_bac_11"/>
    <property type="match status" value="1"/>
</dbReference>
<dbReference type="GO" id="GO:0015689">
    <property type="term" value="P:molybdate ion transport"/>
    <property type="evidence" value="ECO:0007669"/>
    <property type="project" value="InterPro"/>
</dbReference>
<reference evidence="5 6" key="1">
    <citation type="submission" date="2019-10" db="EMBL/GenBank/DDBJ databases">
        <title>Comparative genomics of sulfur disproportionating microorganisms.</title>
        <authorList>
            <person name="Ward L.M."/>
            <person name="Bertran E."/>
            <person name="Johnston D."/>
        </authorList>
    </citation>
    <scope>NUCLEOTIDE SEQUENCE [LARGE SCALE GENOMIC DNA]</scope>
    <source>
        <strain evidence="5 6">DSM 14055</strain>
    </source>
</reference>
<feature type="binding site" evidence="4">
    <location>
        <position position="91"/>
    </location>
    <ligand>
        <name>molybdate</name>
        <dbReference type="ChEBI" id="CHEBI:36264"/>
    </ligand>
</feature>
<dbReference type="CDD" id="cd13517">
    <property type="entry name" value="PBP2_ModA3_like"/>
    <property type="match status" value="1"/>
</dbReference>
<keyword evidence="3" id="KW-0732">Signal</keyword>
<evidence type="ECO:0000256" key="2">
    <source>
        <dbReference type="ARBA" id="ARBA00022723"/>
    </source>
</evidence>
<sequence length="282" mass="30741">MPNMIVFSRGERHVFAIVLTLIITMALAGCAGKNQEQTQGQAGQQSPAREGTQQETLLVYSGAGLRKAMDEIGRVFQEQTGIHVSFSYAGSAQNNNQILLSRKGDVCIPGDVTELEPLRKEKLVTWEKKVVYHIPALAVPKGNPAGIKQLADLAKPGVKVVLGDPKANPMGKVSDAVLQKAGLLEKVNKNVVARTPTINELLVYVSMKQADAAIIGVENYPEFKDRVDIVPLPELQEVNMVVPVSVLACSAQPDRARLFAKFVASDQARAIWEKNGFKPYRE</sequence>
<dbReference type="EMBL" id="WHYR01000001">
    <property type="protein sequence ID" value="MQL50779.1"/>
    <property type="molecule type" value="Genomic_DNA"/>
</dbReference>
<comment type="similarity">
    <text evidence="1">Belongs to the bacterial solute-binding protein ModA family.</text>
</comment>
<evidence type="ECO:0000256" key="1">
    <source>
        <dbReference type="ARBA" id="ARBA00009175"/>
    </source>
</evidence>
<dbReference type="SUPFAM" id="SSF53850">
    <property type="entry name" value="Periplasmic binding protein-like II"/>
    <property type="match status" value="1"/>
</dbReference>
<dbReference type="PIRSF" id="PIRSF004846">
    <property type="entry name" value="ModA"/>
    <property type="match status" value="1"/>
</dbReference>